<evidence type="ECO:0000256" key="10">
    <source>
        <dbReference type="ARBA" id="ARBA00023225"/>
    </source>
</evidence>
<keyword evidence="6" id="KW-0145">Chemotaxis</keyword>
<dbReference type="GO" id="GO:0071973">
    <property type="term" value="P:bacterial-type flagellum-dependent cell motility"/>
    <property type="evidence" value="ECO:0007669"/>
    <property type="project" value="InterPro"/>
</dbReference>
<evidence type="ECO:0000256" key="3">
    <source>
        <dbReference type="ARBA" id="ARBA00020392"/>
    </source>
</evidence>
<evidence type="ECO:0000256" key="6">
    <source>
        <dbReference type="ARBA" id="ARBA00022500"/>
    </source>
</evidence>
<sequence>MAANIKNLIRLHEWNVDEKRRKLGELLHLLGELEDQMKRLEDDLVVQQKAAAADPTLAGITYGVFAQRVILRRENLQDSIDQMGTVIGHAQDELSEAYQELKKYETVERNRQRRYELEQNRREQVMLDEIALNQHRRKKAAHG</sequence>
<evidence type="ECO:0000256" key="4">
    <source>
        <dbReference type="ARBA" id="ARBA00022448"/>
    </source>
</evidence>
<dbReference type="RefSeq" id="WP_069957290.1">
    <property type="nucleotide sequence ID" value="NZ_MCGG01000015.1"/>
</dbReference>
<keyword evidence="8" id="KW-0653">Protein transport</keyword>
<comment type="similarity">
    <text evidence="2">Belongs to the FliJ family.</text>
</comment>
<evidence type="ECO:0000256" key="8">
    <source>
        <dbReference type="ARBA" id="ARBA00022927"/>
    </source>
</evidence>
<protein>
    <recommendedName>
        <fullName evidence="3">Flagellar FliJ protein</fullName>
    </recommendedName>
</protein>
<keyword evidence="7" id="KW-1005">Bacterial flagellum biogenesis</keyword>
<keyword evidence="5" id="KW-1003">Cell membrane</keyword>
<dbReference type="InterPro" id="IPR053716">
    <property type="entry name" value="Flag_assembly_chemotaxis_eff"/>
</dbReference>
<accession>A0A1E5Q9S1</accession>
<keyword evidence="9" id="KW-0472">Membrane</keyword>
<evidence type="ECO:0000256" key="5">
    <source>
        <dbReference type="ARBA" id="ARBA00022475"/>
    </source>
</evidence>
<dbReference type="GO" id="GO:0005886">
    <property type="term" value="C:plasma membrane"/>
    <property type="evidence" value="ECO:0007669"/>
    <property type="project" value="UniProtKB-SubCell"/>
</dbReference>
<keyword evidence="4" id="KW-0813">Transport</keyword>
<organism evidence="12 13">
    <name type="scientific">Magnetovibrio blakemorei</name>
    <dbReference type="NCBI Taxonomy" id="28181"/>
    <lineage>
        <taxon>Bacteria</taxon>
        <taxon>Pseudomonadati</taxon>
        <taxon>Pseudomonadota</taxon>
        <taxon>Alphaproteobacteria</taxon>
        <taxon>Rhodospirillales</taxon>
        <taxon>Magnetovibrionaceae</taxon>
        <taxon>Magnetovibrio</taxon>
    </lineage>
</organism>
<dbReference type="EMBL" id="MCGG01000015">
    <property type="protein sequence ID" value="OEJ68296.1"/>
    <property type="molecule type" value="Genomic_DNA"/>
</dbReference>
<dbReference type="AlphaFoldDB" id="A0A1E5Q9S1"/>
<reference evidence="13" key="1">
    <citation type="submission" date="2016-07" db="EMBL/GenBank/DDBJ databases">
        <authorList>
            <person name="Florea S."/>
            <person name="Webb J.S."/>
            <person name="Jaromczyk J."/>
            <person name="Schardl C.L."/>
        </authorList>
    </citation>
    <scope>NUCLEOTIDE SEQUENCE [LARGE SCALE GENOMIC DNA]</scope>
    <source>
        <strain evidence="13">MV-1</strain>
    </source>
</reference>
<keyword evidence="10" id="KW-1006">Bacterial flagellum protein export</keyword>
<dbReference type="GO" id="GO:0044781">
    <property type="term" value="P:bacterial-type flagellum organization"/>
    <property type="evidence" value="ECO:0007669"/>
    <property type="project" value="UniProtKB-KW"/>
</dbReference>
<comment type="caution">
    <text evidence="12">The sequence shown here is derived from an EMBL/GenBank/DDBJ whole genome shotgun (WGS) entry which is preliminary data.</text>
</comment>
<gene>
    <name evidence="12" type="ORF">BEN30_06680</name>
</gene>
<evidence type="ECO:0000256" key="2">
    <source>
        <dbReference type="ARBA" id="ARBA00010004"/>
    </source>
</evidence>
<comment type="subcellular location">
    <subcellularLocation>
        <location evidence="1">Cell membrane</location>
        <topology evidence="1">Peripheral membrane protein</topology>
        <orientation evidence="1">Cytoplasmic side</orientation>
    </subcellularLocation>
</comment>
<evidence type="ECO:0000256" key="7">
    <source>
        <dbReference type="ARBA" id="ARBA00022795"/>
    </source>
</evidence>
<dbReference type="Proteomes" id="UP000095347">
    <property type="component" value="Unassembled WGS sequence"/>
</dbReference>
<dbReference type="GO" id="GO:0006935">
    <property type="term" value="P:chemotaxis"/>
    <property type="evidence" value="ECO:0007669"/>
    <property type="project" value="UniProtKB-KW"/>
</dbReference>
<feature type="coiled-coil region" evidence="11">
    <location>
        <begin position="16"/>
        <end position="50"/>
    </location>
</feature>
<evidence type="ECO:0000313" key="12">
    <source>
        <dbReference type="EMBL" id="OEJ68296.1"/>
    </source>
</evidence>
<evidence type="ECO:0000256" key="11">
    <source>
        <dbReference type="SAM" id="Coils"/>
    </source>
</evidence>
<dbReference type="Pfam" id="PF02050">
    <property type="entry name" value="FliJ"/>
    <property type="match status" value="1"/>
</dbReference>
<dbReference type="GO" id="GO:0015031">
    <property type="term" value="P:protein transport"/>
    <property type="evidence" value="ECO:0007669"/>
    <property type="project" value="UniProtKB-KW"/>
</dbReference>
<dbReference type="GO" id="GO:0009288">
    <property type="term" value="C:bacterial-type flagellum"/>
    <property type="evidence" value="ECO:0007669"/>
    <property type="project" value="InterPro"/>
</dbReference>
<dbReference type="Gene3D" id="1.10.287.1700">
    <property type="match status" value="1"/>
</dbReference>
<evidence type="ECO:0000313" key="13">
    <source>
        <dbReference type="Proteomes" id="UP000095347"/>
    </source>
</evidence>
<evidence type="ECO:0000256" key="1">
    <source>
        <dbReference type="ARBA" id="ARBA00004413"/>
    </source>
</evidence>
<name>A0A1E5Q9S1_9PROT</name>
<dbReference type="STRING" id="28181.BEN30_06680"/>
<dbReference type="InterPro" id="IPR012823">
    <property type="entry name" value="Flagell_FliJ"/>
</dbReference>
<keyword evidence="13" id="KW-1185">Reference proteome</keyword>
<evidence type="ECO:0000256" key="9">
    <source>
        <dbReference type="ARBA" id="ARBA00023136"/>
    </source>
</evidence>
<keyword evidence="11" id="KW-0175">Coiled coil</keyword>
<proteinExistence type="inferred from homology"/>